<evidence type="ECO:0000313" key="4">
    <source>
        <dbReference type="EMBL" id="GAA4266451.1"/>
    </source>
</evidence>
<feature type="transmembrane region" description="Helical" evidence="2">
    <location>
        <begin position="73"/>
        <end position="95"/>
    </location>
</feature>
<gene>
    <name evidence="4" type="ORF">GCM10022256_20630</name>
</gene>
<name>A0ABP8E2H9_9MICO</name>
<keyword evidence="2" id="KW-1133">Transmembrane helix</keyword>
<dbReference type="InterPro" id="IPR025241">
    <property type="entry name" value="DUF4190"/>
</dbReference>
<feature type="region of interest" description="Disordered" evidence="1">
    <location>
        <begin position="1"/>
        <end position="20"/>
    </location>
</feature>
<dbReference type="RefSeq" id="WP_344795677.1">
    <property type="nucleotide sequence ID" value="NZ_BAABAU010000001.1"/>
</dbReference>
<feature type="transmembrane region" description="Helical" evidence="2">
    <location>
        <begin position="28"/>
        <end position="61"/>
    </location>
</feature>
<evidence type="ECO:0000313" key="5">
    <source>
        <dbReference type="Proteomes" id="UP001501594"/>
    </source>
</evidence>
<reference evidence="5" key="1">
    <citation type="journal article" date="2019" name="Int. J. Syst. Evol. Microbiol.">
        <title>The Global Catalogue of Microorganisms (GCM) 10K type strain sequencing project: providing services to taxonomists for standard genome sequencing and annotation.</title>
        <authorList>
            <consortium name="The Broad Institute Genomics Platform"/>
            <consortium name="The Broad Institute Genome Sequencing Center for Infectious Disease"/>
            <person name="Wu L."/>
            <person name="Ma J."/>
        </authorList>
    </citation>
    <scope>NUCLEOTIDE SEQUENCE [LARGE SCALE GENOMIC DNA]</scope>
    <source>
        <strain evidence="5">JCM 17442</strain>
    </source>
</reference>
<proteinExistence type="predicted"/>
<keyword evidence="2" id="KW-0472">Membrane</keyword>
<accession>A0ABP8E2H9</accession>
<dbReference type="Pfam" id="PF13828">
    <property type="entry name" value="DUF4190"/>
    <property type="match status" value="1"/>
</dbReference>
<dbReference type="EMBL" id="BAABAU010000001">
    <property type="protein sequence ID" value="GAA4266451.1"/>
    <property type="molecule type" value="Genomic_DNA"/>
</dbReference>
<feature type="compositionally biased region" description="Pro residues" evidence="1">
    <location>
        <begin position="8"/>
        <end position="20"/>
    </location>
</feature>
<sequence length="100" mass="10204">MSDGRLPAAPPPHDPSGPVPPPGRRWNLLAIASLVLGVLSFLLSWYGIIGVAAVVTGIVALRQIGTTRQRGRWLAGAGVLLGALAVVIVIALVLIGRAAG</sequence>
<evidence type="ECO:0000259" key="3">
    <source>
        <dbReference type="Pfam" id="PF13828"/>
    </source>
</evidence>
<organism evidence="4 5">
    <name type="scientific">Frondihabitans peucedani</name>
    <dbReference type="NCBI Taxonomy" id="598626"/>
    <lineage>
        <taxon>Bacteria</taxon>
        <taxon>Bacillati</taxon>
        <taxon>Actinomycetota</taxon>
        <taxon>Actinomycetes</taxon>
        <taxon>Micrococcales</taxon>
        <taxon>Microbacteriaceae</taxon>
        <taxon>Frondihabitans</taxon>
    </lineage>
</organism>
<feature type="domain" description="DUF4190" evidence="3">
    <location>
        <begin position="29"/>
        <end position="91"/>
    </location>
</feature>
<dbReference type="Proteomes" id="UP001501594">
    <property type="component" value="Unassembled WGS sequence"/>
</dbReference>
<protein>
    <recommendedName>
        <fullName evidence="3">DUF4190 domain-containing protein</fullName>
    </recommendedName>
</protein>
<evidence type="ECO:0000256" key="1">
    <source>
        <dbReference type="SAM" id="MobiDB-lite"/>
    </source>
</evidence>
<keyword evidence="2" id="KW-0812">Transmembrane</keyword>
<keyword evidence="5" id="KW-1185">Reference proteome</keyword>
<evidence type="ECO:0000256" key="2">
    <source>
        <dbReference type="SAM" id="Phobius"/>
    </source>
</evidence>
<comment type="caution">
    <text evidence="4">The sequence shown here is derived from an EMBL/GenBank/DDBJ whole genome shotgun (WGS) entry which is preliminary data.</text>
</comment>